<dbReference type="STRING" id="153721.MYP_3415"/>
<dbReference type="InterPro" id="IPR023393">
    <property type="entry name" value="START-like_dom_sf"/>
</dbReference>
<name>A0A098LGR2_9BACT</name>
<dbReference type="eggNOG" id="COG3832">
    <property type="taxonomic scope" value="Bacteria"/>
</dbReference>
<sequence>MENKFKYTAEFEINASSKMIFPYLSTALGLKTWFADKVISEDEKRYDFIWDGRLQKAKKVAQKNNQYVKFEFAPEETETQKNNSYLEFSLQENEITQTSFLKVVDYSDTDSNDLQNMWKGLIENLREKVGA</sequence>
<organism evidence="2 3">
    <name type="scientific">Sporocytophaga myxococcoides</name>
    <dbReference type="NCBI Taxonomy" id="153721"/>
    <lineage>
        <taxon>Bacteria</taxon>
        <taxon>Pseudomonadati</taxon>
        <taxon>Bacteroidota</taxon>
        <taxon>Cytophagia</taxon>
        <taxon>Cytophagales</taxon>
        <taxon>Cytophagaceae</taxon>
        <taxon>Sporocytophaga</taxon>
    </lineage>
</organism>
<keyword evidence="3" id="KW-1185">Reference proteome</keyword>
<gene>
    <name evidence="2" type="ORF">MYP_3415</name>
</gene>
<protein>
    <submittedName>
        <fullName evidence="2">ATPase</fullName>
    </submittedName>
</protein>
<dbReference type="Proteomes" id="UP000030185">
    <property type="component" value="Unassembled WGS sequence"/>
</dbReference>
<accession>A0A098LGR2</accession>
<dbReference type="Pfam" id="PF19569">
    <property type="entry name" value="START_2"/>
    <property type="match status" value="1"/>
</dbReference>
<dbReference type="SUPFAM" id="SSF55961">
    <property type="entry name" value="Bet v1-like"/>
    <property type="match status" value="1"/>
</dbReference>
<dbReference type="EMBL" id="BBLT01000007">
    <property type="protein sequence ID" value="GAL86186.1"/>
    <property type="molecule type" value="Genomic_DNA"/>
</dbReference>
<comment type="caution">
    <text evidence="2">The sequence shown here is derived from an EMBL/GenBank/DDBJ whole genome shotgun (WGS) entry which is preliminary data.</text>
</comment>
<evidence type="ECO:0000313" key="3">
    <source>
        <dbReference type="Proteomes" id="UP000030185"/>
    </source>
</evidence>
<dbReference type="InterPro" id="IPR045736">
    <property type="entry name" value="START_2"/>
</dbReference>
<reference evidence="2 3" key="1">
    <citation type="submission" date="2014-09" db="EMBL/GenBank/DDBJ databases">
        <title>Sporocytophaga myxococcoides PG-01 genome sequencing.</title>
        <authorList>
            <person name="Liu L."/>
            <person name="Gao P.J."/>
            <person name="Chen G.J."/>
            <person name="Wang L.S."/>
        </authorList>
    </citation>
    <scope>NUCLEOTIDE SEQUENCE [LARGE SCALE GENOMIC DNA]</scope>
    <source>
        <strain evidence="2 3">PG-01</strain>
    </source>
</reference>
<dbReference type="OrthoDB" id="667567at2"/>
<feature type="domain" description="START-like" evidence="1">
    <location>
        <begin position="1"/>
        <end position="131"/>
    </location>
</feature>
<evidence type="ECO:0000259" key="1">
    <source>
        <dbReference type="Pfam" id="PF19569"/>
    </source>
</evidence>
<evidence type="ECO:0000313" key="2">
    <source>
        <dbReference type="EMBL" id="GAL86186.1"/>
    </source>
</evidence>
<dbReference type="AlphaFoldDB" id="A0A098LGR2"/>
<dbReference type="Gene3D" id="3.30.530.20">
    <property type="match status" value="1"/>
</dbReference>
<proteinExistence type="predicted"/>
<dbReference type="RefSeq" id="WP_045465699.1">
    <property type="nucleotide sequence ID" value="NZ_BBLT01000007.1"/>
</dbReference>